<name>A0A969PXJ7_9BACI</name>
<dbReference type="Proteomes" id="UP000752012">
    <property type="component" value="Unassembled WGS sequence"/>
</dbReference>
<protein>
    <submittedName>
        <fullName evidence="1">Uncharacterized protein</fullName>
    </submittedName>
</protein>
<proteinExistence type="predicted"/>
<dbReference type="AlphaFoldDB" id="A0A969PXJ7"/>
<feature type="non-terminal residue" evidence="1">
    <location>
        <position position="88"/>
    </location>
</feature>
<gene>
    <name evidence="1" type="ORF">HCN83_17015</name>
</gene>
<comment type="caution">
    <text evidence="1">The sequence shown here is derived from an EMBL/GenBank/DDBJ whole genome shotgun (WGS) entry which is preliminary data.</text>
</comment>
<accession>A0A969PXJ7</accession>
<sequence length="88" mass="10196">MYTHQFHEYVYEQSRQLKLKWRVMEFKEEAAGTLCLDVYQNDRLQQCGSVNKVDKSLSRFAPVIRSFSPSDGAHLLHPVFKLTDGTSS</sequence>
<evidence type="ECO:0000313" key="2">
    <source>
        <dbReference type="Proteomes" id="UP000752012"/>
    </source>
</evidence>
<dbReference type="RefSeq" id="WP_168009535.1">
    <property type="nucleotide sequence ID" value="NZ_JAATHJ010000044.1"/>
</dbReference>
<reference evidence="1 2" key="1">
    <citation type="submission" date="2020-03" db="EMBL/GenBank/DDBJ databases">
        <title>Assessment of the enzymatic potential of alkaline-tolerant lipase obtained from Bacillus luteus H11 (technogenic soil) for the bioremediation of saline soils contaminated with petroleum substances.</title>
        <authorList>
            <person name="Kalwasinska A."/>
        </authorList>
    </citation>
    <scope>NUCLEOTIDE SEQUENCE [LARGE SCALE GENOMIC DNA]</scope>
    <source>
        <strain evidence="1 2">H11</strain>
    </source>
</reference>
<organism evidence="1 2">
    <name type="scientific">Alkalicoccus luteus</name>
    <dbReference type="NCBI Taxonomy" id="1237094"/>
    <lineage>
        <taxon>Bacteria</taxon>
        <taxon>Bacillati</taxon>
        <taxon>Bacillota</taxon>
        <taxon>Bacilli</taxon>
        <taxon>Bacillales</taxon>
        <taxon>Bacillaceae</taxon>
        <taxon>Alkalicoccus</taxon>
    </lineage>
</organism>
<evidence type="ECO:0000313" key="1">
    <source>
        <dbReference type="EMBL" id="NJP39274.1"/>
    </source>
</evidence>
<keyword evidence="2" id="KW-1185">Reference proteome</keyword>
<dbReference type="EMBL" id="JAATHJ010000044">
    <property type="protein sequence ID" value="NJP39274.1"/>
    <property type="molecule type" value="Genomic_DNA"/>
</dbReference>